<feature type="compositionally biased region" description="Low complexity" evidence="8">
    <location>
        <begin position="7"/>
        <end position="18"/>
    </location>
</feature>
<dbReference type="GO" id="GO:0008320">
    <property type="term" value="F:protein transmembrane transporter activity"/>
    <property type="evidence" value="ECO:0007669"/>
    <property type="project" value="TreeGrafter"/>
</dbReference>
<evidence type="ECO:0008006" key="12">
    <source>
        <dbReference type="Google" id="ProtNLM"/>
    </source>
</evidence>
<protein>
    <recommendedName>
        <fullName evidence="12">Mitochondrial import inner membrane translocase subunit TIM22</fullName>
    </recommendedName>
</protein>
<dbReference type="Pfam" id="PF02466">
    <property type="entry name" value="Tim17"/>
    <property type="match status" value="1"/>
</dbReference>
<comment type="similarity">
    <text evidence="2">Belongs to the Tim17/Tim22/Tim23 family.</text>
</comment>
<sequence>MEKETEQPPSSNPSEQPPVFKMPTFEEIKAQEMMDNCAVRSVLSLVGGGGLGLFMGMLLGALDNPPHLDTMTAKEQFIYTARQMGSRSLSTAKAFAIMGAIFSGTECMVEKARAKHDLANTAIAGCITGGAISARAGPKASCFGCAGFAAFSVLIEKVMSGH</sequence>
<evidence type="ECO:0000256" key="2">
    <source>
        <dbReference type="ARBA" id="ARBA00008444"/>
    </source>
</evidence>
<evidence type="ECO:0000256" key="4">
    <source>
        <dbReference type="ARBA" id="ARBA00022792"/>
    </source>
</evidence>
<proteinExistence type="inferred from homology"/>
<dbReference type="GO" id="GO:0030943">
    <property type="term" value="F:mitochondrion targeting sequence binding"/>
    <property type="evidence" value="ECO:0007669"/>
    <property type="project" value="TreeGrafter"/>
</dbReference>
<dbReference type="PANTHER" id="PTHR14110">
    <property type="entry name" value="MITOCHONDRIAL IMPORT INNER MEMBRANE TRANSLOCASE SUBUNIT TIM22"/>
    <property type="match status" value="1"/>
</dbReference>
<dbReference type="InterPro" id="IPR039175">
    <property type="entry name" value="TIM22"/>
</dbReference>
<dbReference type="GO" id="GO:0045039">
    <property type="term" value="P:protein insertion into mitochondrial inner membrane"/>
    <property type="evidence" value="ECO:0007669"/>
    <property type="project" value="InterPro"/>
</dbReference>
<reference evidence="10" key="1">
    <citation type="submission" date="2021-08" db="EMBL/GenBank/DDBJ databases">
        <title>WGS assembly of Ceratopteris richardii.</title>
        <authorList>
            <person name="Marchant D.B."/>
            <person name="Chen G."/>
            <person name="Jenkins J."/>
            <person name="Shu S."/>
            <person name="Leebens-Mack J."/>
            <person name="Grimwood J."/>
            <person name="Schmutz J."/>
            <person name="Soltis P."/>
            <person name="Soltis D."/>
            <person name="Chen Z.-H."/>
        </authorList>
    </citation>
    <scope>NUCLEOTIDE SEQUENCE</scope>
    <source>
        <strain evidence="10">Whitten #5841</strain>
        <tissue evidence="10">Leaf</tissue>
    </source>
</reference>
<evidence type="ECO:0000256" key="3">
    <source>
        <dbReference type="ARBA" id="ARBA00022692"/>
    </source>
</evidence>
<keyword evidence="5 9" id="KW-1133">Transmembrane helix</keyword>
<evidence type="ECO:0000256" key="7">
    <source>
        <dbReference type="ARBA" id="ARBA00023136"/>
    </source>
</evidence>
<evidence type="ECO:0000256" key="8">
    <source>
        <dbReference type="SAM" id="MobiDB-lite"/>
    </source>
</evidence>
<keyword evidence="4" id="KW-0999">Mitochondrion inner membrane</keyword>
<feature type="region of interest" description="Disordered" evidence="8">
    <location>
        <begin position="1"/>
        <end position="21"/>
    </location>
</feature>
<comment type="subcellular location">
    <subcellularLocation>
        <location evidence="1">Mitochondrion inner membrane</location>
        <topology evidence="1">Multi-pass membrane protein</topology>
    </subcellularLocation>
</comment>
<comment type="caution">
    <text evidence="10">The sequence shown here is derived from an EMBL/GenBank/DDBJ whole genome shotgun (WGS) entry which is preliminary data.</text>
</comment>
<dbReference type="GO" id="GO:0042721">
    <property type="term" value="C:TIM22 mitochondrial import inner membrane insertion complex"/>
    <property type="evidence" value="ECO:0007669"/>
    <property type="project" value="InterPro"/>
</dbReference>
<evidence type="ECO:0000256" key="5">
    <source>
        <dbReference type="ARBA" id="ARBA00022989"/>
    </source>
</evidence>
<dbReference type="AlphaFoldDB" id="A0A8T2QIR9"/>
<organism evidence="10 11">
    <name type="scientific">Ceratopteris richardii</name>
    <name type="common">Triangle waterfern</name>
    <dbReference type="NCBI Taxonomy" id="49495"/>
    <lineage>
        <taxon>Eukaryota</taxon>
        <taxon>Viridiplantae</taxon>
        <taxon>Streptophyta</taxon>
        <taxon>Embryophyta</taxon>
        <taxon>Tracheophyta</taxon>
        <taxon>Polypodiopsida</taxon>
        <taxon>Polypodiidae</taxon>
        <taxon>Polypodiales</taxon>
        <taxon>Pteridineae</taxon>
        <taxon>Pteridaceae</taxon>
        <taxon>Parkerioideae</taxon>
        <taxon>Ceratopteris</taxon>
    </lineage>
</organism>
<evidence type="ECO:0000256" key="9">
    <source>
        <dbReference type="SAM" id="Phobius"/>
    </source>
</evidence>
<name>A0A8T2QIR9_CERRI</name>
<evidence type="ECO:0000256" key="6">
    <source>
        <dbReference type="ARBA" id="ARBA00023128"/>
    </source>
</evidence>
<keyword evidence="3 9" id="KW-0812">Transmembrane</keyword>
<evidence type="ECO:0000313" key="11">
    <source>
        <dbReference type="Proteomes" id="UP000825935"/>
    </source>
</evidence>
<keyword evidence="6" id="KW-0496">Mitochondrion</keyword>
<dbReference type="OMA" id="VNPNMAD"/>
<dbReference type="EMBL" id="CM035439">
    <property type="protein sequence ID" value="KAH7283425.1"/>
    <property type="molecule type" value="Genomic_DNA"/>
</dbReference>
<keyword evidence="11" id="KW-1185">Reference proteome</keyword>
<keyword evidence="7 9" id="KW-0472">Membrane</keyword>
<dbReference type="Proteomes" id="UP000825935">
    <property type="component" value="Chromosome 34"/>
</dbReference>
<dbReference type="PANTHER" id="PTHR14110:SF0">
    <property type="entry name" value="MITOCHONDRIAL IMPORT INNER MEMBRANE TRANSLOCASE SUBUNIT TIM22"/>
    <property type="match status" value="1"/>
</dbReference>
<gene>
    <name evidence="10" type="ORF">KP509_34G007100</name>
</gene>
<dbReference type="OrthoDB" id="75343at2759"/>
<accession>A0A8T2QIR9</accession>
<feature type="transmembrane region" description="Helical" evidence="9">
    <location>
        <begin position="42"/>
        <end position="62"/>
    </location>
</feature>
<evidence type="ECO:0000313" key="10">
    <source>
        <dbReference type="EMBL" id="KAH7283425.1"/>
    </source>
</evidence>
<evidence type="ECO:0000256" key="1">
    <source>
        <dbReference type="ARBA" id="ARBA00004448"/>
    </source>
</evidence>